<dbReference type="AlphaFoldDB" id="A0AAW1CK76"/>
<name>A0AAW1CK76_9HEMI</name>
<keyword evidence="2" id="KW-1185">Reference proteome</keyword>
<organism evidence="1 2">
    <name type="scientific">Rhynocoris fuscipes</name>
    <dbReference type="NCBI Taxonomy" id="488301"/>
    <lineage>
        <taxon>Eukaryota</taxon>
        <taxon>Metazoa</taxon>
        <taxon>Ecdysozoa</taxon>
        <taxon>Arthropoda</taxon>
        <taxon>Hexapoda</taxon>
        <taxon>Insecta</taxon>
        <taxon>Pterygota</taxon>
        <taxon>Neoptera</taxon>
        <taxon>Paraneoptera</taxon>
        <taxon>Hemiptera</taxon>
        <taxon>Heteroptera</taxon>
        <taxon>Panheteroptera</taxon>
        <taxon>Cimicomorpha</taxon>
        <taxon>Reduviidae</taxon>
        <taxon>Harpactorinae</taxon>
        <taxon>Harpactorini</taxon>
        <taxon>Rhynocoris</taxon>
    </lineage>
</organism>
<evidence type="ECO:0000313" key="2">
    <source>
        <dbReference type="Proteomes" id="UP001461498"/>
    </source>
</evidence>
<reference evidence="1 2" key="1">
    <citation type="submission" date="2022-12" db="EMBL/GenBank/DDBJ databases">
        <title>Chromosome-level genome assembly of true bugs.</title>
        <authorList>
            <person name="Ma L."/>
            <person name="Li H."/>
        </authorList>
    </citation>
    <scope>NUCLEOTIDE SEQUENCE [LARGE SCALE GENOMIC DNA]</scope>
    <source>
        <strain evidence="1">Lab_2022b</strain>
    </source>
</reference>
<gene>
    <name evidence="1" type="ORF">O3M35_003398</name>
</gene>
<sequence length="52" mass="6536">MRAFQRYPTTGSNFSLVQELCPFKEFEFDILFFFFCFFNLTYDMMTRRKFYI</sequence>
<comment type="caution">
    <text evidence="1">The sequence shown here is derived from an EMBL/GenBank/DDBJ whole genome shotgun (WGS) entry which is preliminary data.</text>
</comment>
<protein>
    <submittedName>
        <fullName evidence="1">Uncharacterized protein</fullName>
    </submittedName>
</protein>
<evidence type="ECO:0000313" key="1">
    <source>
        <dbReference type="EMBL" id="KAK9498842.1"/>
    </source>
</evidence>
<dbReference type="Proteomes" id="UP001461498">
    <property type="component" value="Unassembled WGS sequence"/>
</dbReference>
<proteinExistence type="predicted"/>
<dbReference type="EMBL" id="JAPXFL010000012">
    <property type="protein sequence ID" value="KAK9498842.1"/>
    <property type="molecule type" value="Genomic_DNA"/>
</dbReference>
<accession>A0AAW1CK76</accession>